<dbReference type="EMBL" id="BARV01024804">
    <property type="protein sequence ID" value="GAI37284.1"/>
    <property type="molecule type" value="Genomic_DNA"/>
</dbReference>
<evidence type="ECO:0000313" key="1">
    <source>
        <dbReference type="EMBL" id="GAI37284.1"/>
    </source>
</evidence>
<sequence>MMWRHPSKQAAAKRKQFEAMGEKIAAINAARAQRAQKAATVGQVVKKRPSPAKR</sequence>
<accession>X1Q225</accession>
<reference evidence="1" key="1">
    <citation type="journal article" date="2014" name="Front. Microbiol.">
        <title>High frequency of phylogenetically diverse reductive dehalogenase-homologous genes in deep subseafloor sedimentary metagenomes.</title>
        <authorList>
            <person name="Kawai M."/>
            <person name="Futagami T."/>
            <person name="Toyoda A."/>
            <person name="Takaki Y."/>
            <person name="Nishi S."/>
            <person name="Hori S."/>
            <person name="Arai W."/>
            <person name="Tsubouchi T."/>
            <person name="Morono Y."/>
            <person name="Uchiyama I."/>
            <person name="Ito T."/>
            <person name="Fujiyama A."/>
            <person name="Inagaki F."/>
            <person name="Takami H."/>
        </authorList>
    </citation>
    <scope>NUCLEOTIDE SEQUENCE</scope>
    <source>
        <strain evidence="1">Expedition CK06-06</strain>
    </source>
</reference>
<dbReference type="AlphaFoldDB" id="X1Q225"/>
<protein>
    <submittedName>
        <fullName evidence="1">Uncharacterized protein</fullName>
    </submittedName>
</protein>
<organism evidence="1">
    <name type="scientific">marine sediment metagenome</name>
    <dbReference type="NCBI Taxonomy" id="412755"/>
    <lineage>
        <taxon>unclassified sequences</taxon>
        <taxon>metagenomes</taxon>
        <taxon>ecological metagenomes</taxon>
    </lineage>
</organism>
<gene>
    <name evidence="1" type="ORF">S06H3_40411</name>
</gene>
<comment type="caution">
    <text evidence="1">The sequence shown here is derived from an EMBL/GenBank/DDBJ whole genome shotgun (WGS) entry which is preliminary data.</text>
</comment>
<name>X1Q225_9ZZZZ</name>
<proteinExistence type="predicted"/>